<name>A0ABQ9MTK5_HEVBR</name>
<keyword evidence="2" id="KW-1185">Reference proteome</keyword>
<comment type="caution">
    <text evidence="1">The sequence shown here is derived from an EMBL/GenBank/DDBJ whole genome shotgun (WGS) entry which is preliminary data.</text>
</comment>
<dbReference type="PANTHER" id="PTHR33168">
    <property type="entry name" value="STRESS INDUCED PROTEIN-RELATED"/>
    <property type="match status" value="1"/>
</dbReference>
<protein>
    <submittedName>
        <fullName evidence="1">Uncharacterized protein</fullName>
    </submittedName>
</protein>
<reference evidence="1" key="1">
    <citation type="journal article" date="2023" name="Plant Biotechnol. J.">
        <title>Chromosome-level wild Hevea brasiliensis genome provides new tools for genomic-assisted breeding and valuable loci to elevate rubber yield.</title>
        <authorList>
            <person name="Cheng H."/>
            <person name="Song X."/>
            <person name="Hu Y."/>
            <person name="Wu T."/>
            <person name="Yang Q."/>
            <person name="An Z."/>
            <person name="Feng S."/>
            <person name="Deng Z."/>
            <person name="Wu W."/>
            <person name="Zeng X."/>
            <person name="Tu M."/>
            <person name="Wang X."/>
            <person name="Huang H."/>
        </authorList>
    </citation>
    <scope>NUCLEOTIDE SEQUENCE</scope>
    <source>
        <strain evidence="1">MT/VB/25A 57/8</strain>
    </source>
</reference>
<evidence type="ECO:0000313" key="1">
    <source>
        <dbReference type="EMBL" id="KAJ9183273.1"/>
    </source>
</evidence>
<dbReference type="EMBL" id="JARPOI010000004">
    <property type="protein sequence ID" value="KAJ9183273.1"/>
    <property type="molecule type" value="Genomic_DNA"/>
</dbReference>
<dbReference type="Proteomes" id="UP001174677">
    <property type="component" value="Chromosome 4"/>
</dbReference>
<gene>
    <name evidence="1" type="ORF">P3X46_007152</name>
</gene>
<accession>A0ABQ9MTK5</accession>
<sequence>MWLLWLPKCTSATTKTRGGVTTTATITTMADNGRQECCCGGLQKLLKKLKKQGKMLRGTTACRQSSFQCHYDPLSYSLNFDTSGHGSLEEDQDYYKFCAFSSRFVGNPSASLQRLAAASH</sequence>
<proteinExistence type="predicted"/>
<organism evidence="1 2">
    <name type="scientific">Hevea brasiliensis</name>
    <name type="common">Para rubber tree</name>
    <name type="synonym">Siphonia brasiliensis</name>
    <dbReference type="NCBI Taxonomy" id="3981"/>
    <lineage>
        <taxon>Eukaryota</taxon>
        <taxon>Viridiplantae</taxon>
        <taxon>Streptophyta</taxon>
        <taxon>Embryophyta</taxon>
        <taxon>Tracheophyta</taxon>
        <taxon>Spermatophyta</taxon>
        <taxon>Magnoliopsida</taxon>
        <taxon>eudicotyledons</taxon>
        <taxon>Gunneridae</taxon>
        <taxon>Pentapetalae</taxon>
        <taxon>rosids</taxon>
        <taxon>fabids</taxon>
        <taxon>Malpighiales</taxon>
        <taxon>Euphorbiaceae</taxon>
        <taxon>Crotonoideae</taxon>
        <taxon>Micrandreae</taxon>
        <taxon>Hevea</taxon>
    </lineage>
</organism>
<evidence type="ECO:0000313" key="2">
    <source>
        <dbReference type="Proteomes" id="UP001174677"/>
    </source>
</evidence>